<keyword evidence="2" id="KW-0515">Mutator protein</keyword>
<evidence type="ECO:0000256" key="2">
    <source>
        <dbReference type="ARBA" id="ARBA00022457"/>
    </source>
</evidence>
<evidence type="ECO:0000259" key="6">
    <source>
        <dbReference type="PROSITE" id="PS50173"/>
    </source>
</evidence>
<comment type="caution">
    <text evidence="7">The sequence shown here is derived from an EMBL/GenBank/DDBJ whole genome shotgun (WGS) entry which is preliminary data.</text>
</comment>
<dbReference type="GO" id="GO:0006281">
    <property type="term" value="P:DNA repair"/>
    <property type="evidence" value="ECO:0007669"/>
    <property type="project" value="InterPro"/>
</dbReference>
<dbReference type="SUPFAM" id="SSF100879">
    <property type="entry name" value="Lesion bypass DNA polymerase (Y-family), little finger domain"/>
    <property type="match status" value="1"/>
</dbReference>
<dbReference type="GO" id="GO:0005829">
    <property type="term" value="C:cytosol"/>
    <property type="evidence" value="ECO:0007669"/>
    <property type="project" value="TreeGrafter"/>
</dbReference>
<keyword evidence="7" id="KW-0808">Transferase</keyword>
<sequence>MNLKEMDDYIRRFGKGKRKIFFTRERMFNIIYSKEHMFGVGFMDFSEDKLIFHIDVNSAYLSWTAVKLLQYGSQLDIREVPSVIGGSEENRHGIILAASIPAKKYGIKTGEPIYSAKLKCNNLMIYPPDYNWYVKSSDALYELLTEYSPKIQRYSIDECFMDCTHLKENYKRVAMRLKMRISEELGFNCNIGISTNKLLAKMASDFKPKNCIHTLFKHEMHAKMWNLPVEDLFMVGRASAAKLHKLNINTIGELANTDVNLLISKLHSHGKLIYEYANGIDNSEVRDSNYLEVKGIGNSTTIAYDVETMDEAFKILLSLTESVAMRLRSSNSLCSLVVVSIKTNQFNYYSHQKPLNDFTDSTTKIFEGIKEAFKEAWKGEKIRQLGVRVTKLRSNVYYQENLFDYEKNEKQRKLDQTLDGLRNKYGKESVIRSTFLHSGVRPINGGTGSHEDYPMMSSIL</sequence>
<gene>
    <name evidence="7" type="primary">dinB_2</name>
    <name evidence="7" type="ORF">CLBCK_39760</name>
</gene>
<dbReference type="Pfam" id="PF11799">
    <property type="entry name" value="IMS_C"/>
    <property type="match status" value="1"/>
</dbReference>
<keyword evidence="5" id="KW-0239">DNA-directed DNA polymerase</keyword>
<dbReference type="InterPro" id="IPR001126">
    <property type="entry name" value="UmuC"/>
</dbReference>
<dbReference type="GO" id="GO:0042276">
    <property type="term" value="P:error-prone translesion synthesis"/>
    <property type="evidence" value="ECO:0007669"/>
    <property type="project" value="TreeGrafter"/>
</dbReference>
<feature type="domain" description="UmuC" evidence="6">
    <location>
        <begin position="51"/>
        <end position="236"/>
    </location>
</feature>
<dbReference type="InterPro" id="IPR050116">
    <property type="entry name" value="DNA_polymerase-Y"/>
</dbReference>
<dbReference type="Gene3D" id="3.30.70.270">
    <property type="match status" value="1"/>
</dbReference>
<dbReference type="PROSITE" id="PS50173">
    <property type="entry name" value="UMUC"/>
    <property type="match status" value="1"/>
</dbReference>
<dbReference type="AlphaFoldDB" id="A0A1S8RZD1"/>
<dbReference type="InterPro" id="IPR043502">
    <property type="entry name" value="DNA/RNA_pol_sf"/>
</dbReference>
<evidence type="ECO:0000256" key="1">
    <source>
        <dbReference type="ARBA" id="ARBA00010945"/>
    </source>
</evidence>
<protein>
    <submittedName>
        <fullName evidence="7">DNA polymerase IV</fullName>
        <ecNumber evidence="7">2.7.7.7</ecNumber>
    </submittedName>
</protein>
<organism evidence="7 8">
    <name type="scientific">Clostridium beijerinckii</name>
    <name type="common">Clostridium MP</name>
    <dbReference type="NCBI Taxonomy" id="1520"/>
    <lineage>
        <taxon>Bacteria</taxon>
        <taxon>Bacillati</taxon>
        <taxon>Bacillota</taxon>
        <taxon>Clostridia</taxon>
        <taxon>Eubacteriales</taxon>
        <taxon>Clostridiaceae</taxon>
        <taxon>Clostridium</taxon>
    </lineage>
</organism>
<dbReference type="CDD" id="cd03586">
    <property type="entry name" value="PolY_Pol_IV_kappa"/>
    <property type="match status" value="1"/>
</dbReference>
<evidence type="ECO:0000256" key="4">
    <source>
        <dbReference type="ARBA" id="ARBA00022763"/>
    </source>
</evidence>
<dbReference type="InterPro" id="IPR017961">
    <property type="entry name" value="DNA_pol_Y-fam_little_finger"/>
</dbReference>
<reference evidence="7 8" key="1">
    <citation type="submission" date="2016-05" db="EMBL/GenBank/DDBJ databases">
        <title>Microbial solvent formation.</title>
        <authorList>
            <person name="Poehlein A."/>
            <person name="Montoya Solano J.D."/>
            <person name="Flitsch S."/>
            <person name="Krabben P."/>
            <person name="Duerre P."/>
            <person name="Daniel R."/>
        </authorList>
    </citation>
    <scope>NUCLEOTIDE SEQUENCE [LARGE SCALE GENOMIC DNA]</scope>
    <source>
        <strain evidence="7 8">DSM 53</strain>
    </source>
</reference>
<comment type="similarity">
    <text evidence="1">Belongs to the DNA polymerase type-Y family.</text>
</comment>
<dbReference type="GO" id="GO:0003684">
    <property type="term" value="F:damaged DNA binding"/>
    <property type="evidence" value="ECO:0007669"/>
    <property type="project" value="InterPro"/>
</dbReference>
<evidence type="ECO:0000256" key="5">
    <source>
        <dbReference type="ARBA" id="ARBA00022932"/>
    </source>
</evidence>
<dbReference type="SUPFAM" id="SSF56672">
    <property type="entry name" value="DNA/RNA polymerases"/>
    <property type="match status" value="1"/>
</dbReference>
<dbReference type="Pfam" id="PF00817">
    <property type="entry name" value="IMS"/>
    <property type="match status" value="1"/>
</dbReference>
<name>A0A1S8RZD1_CLOBE</name>
<evidence type="ECO:0000256" key="3">
    <source>
        <dbReference type="ARBA" id="ARBA00022695"/>
    </source>
</evidence>
<evidence type="ECO:0000313" key="7">
    <source>
        <dbReference type="EMBL" id="OOM58556.1"/>
    </source>
</evidence>
<dbReference type="PANTHER" id="PTHR11076:SF35">
    <property type="entry name" value="DNA REPAIR PROTEIN HOMOLOG YOBH"/>
    <property type="match status" value="1"/>
</dbReference>
<dbReference type="InterPro" id="IPR036775">
    <property type="entry name" value="DNA_pol_Y-fam_lit_finger_sf"/>
</dbReference>
<dbReference type="InterPro" id="IPR043128">
    <property type="entry name" value="Rev_trsase/Diguanyl_cyclase"/>
</dbReference>
<dbReference type="Gene3D" id="1.10.150.20">
    <property type="entry name" value="5' to 3' exonuclease, C-terminal subdomain"/>
    <property type="match status" value="1"/>
</dbReference>
<dbReference type="Gene3D" id="3.40.1170.60">
    <property type="match status" value="1"/>
</dbReference>
<dbReference type="GO" id="GO:0009432">
    <property type="term" value="P:SOS response"/>
    <property type="evidence" value="ECO:0007669"/>
    <property type="project" value="TreeGrafter"/>
</dbReference>
<dbReference type="Gene3D" id="3.30.1490.100">
    <property type="entry name" value="DNA polymerase, Y-family, little finger domain"/>
    <property type="match status" value="1"/>
</dbReference>
<keyword evidence="3 7" id="KW-0548">Nucleotidyltransferase</keyword>
<dbReference type="EMBL" id="LZZI01000099">
    <property type="protein sequence ID" value="OOM58556.1"/>
    <property type="molecule type" value="Genomic_DNA"/>
</dbReference>
<accession>A0A1S8RZD1</accession>
<dbReference type="EC" id="2.7.7.7" evidence="7"/>
<dbReference type="GO" id="GO:0003887">
    <property type="term" value="F:DNA-directed DNA polymerase activity"/>
    <property type="evidence" value="ECO:0007669"/>
    <property type="project" value="UniProtKB-KW"/>
</dbReference>
<evidence type="ECO:0000313" key="8">
    <source>
        <dbReference type="Proteomes" id="UP000190973"/>
    </source>
</evidence>
<keyword evidence="4" id="KW-0227">DNA damage</keyword>
<dbReference type="InterPro" id="IPR022880">
    <property type="entry name" value="DNApol_IV"/>
</dbReference>
<proteinExistence type="inferred from homology"/>
<dbReference type="Proteomes" id="UP000190973">
    <property type="component" value="Unassembled WGS sequence"/>
</dbReference>
<dbReference type="PANTHER" id="PTHR11076">
    <property type="entry name" value="DNA REPAIR POLYMERASE UMUC / TRANSFERASE FAMILY MEMBER"/>
    <property type="match status" value="1"/>
</dbReference>